<keyword evidence="5" id="KW-0378">Hydrolase</keyword>
<dbReference type="GO" id="GO:0004540">
    <property type="term" value="F:RNA nuclease activity"/>
    <property type="evidence" value="ECO:0007669"/>
    <property type="project" value="InterPro"/>
</dbReference>
<dbReference type="PANTHER" id="PTHR30001">
    <property type="entry name" value="RIBONUCLEASE"/>
    <property type="match status" value="1"/>
</dbReference>
<keyword evidence="2" id="KW-0540">Nuclease</keyword>
<organism evidence="10 11">
    <name type="scientific">Candidatus Onthenecus intestinigallinarum</name>
    <dbReference type="NCBI Taxonomy" id="2840875"/>
    <lineage>
        <taxon>Bacteria</taxon>
        <taxon>Bacillati</taxon>
        <taxon>Bacillota</taxon>
        <taxon>Clostridia</taxon>
        <taxon>Eubacteriales</taxon>
        <taxon>Candidatus Onthenecus</taxon>
    </lineage>
</organism>
<evidence type="ECO:0000256" key="4">
    <source>
        <dbReference type="ARBA" id="ARBA00022759"/>
    </source>
</evidence>
<dbReference type="Gene3D" id="2.40.50.140">
    <property type="entry name" value="Nucleic acid-binding proteins"/>
    <property type="match status" value="1"/>
</dbReference>
<keyword evidence="4" id="KW-0255">Endonuclease</keyword>
<keyword evidence="8" id="KW-0175">Coiled coil</keyword>
<dbReference type="InterPro" id="IPR019307">
    <property type="entry name" value="RNA-bd_AU-1/RNase_E/G"/>
</dbReference>
<gene>
    <name evidence="10" type="ORF">IAB73_05410</name>
</gene>
<dbReference type="InterPro" id="IPR012340">
    <property type="entry name" value="NA-bd_OB-fold"/>
</dbReference>
<dbReference type="Pfam" id="PF10150">
    <property type="entry name" value="RNase_E_G"/>
    <property type="match status" value="1"/>
</dbReference>
<evidence type="ECO:0000259" key="9">
    <source>
        <dbReference type="Pfam" id="PF10150"/>
    </source>
</evidence>
<dbReference type="GO" id="GO:0005737">
    <property type="term" value="C:cytoplasm"/>
    <property type="evidence" value="ECO:0007669"/>
    <property type="project" value="TreeGrafter"/>
</dbReference>
<dbReference type="SUPFAM" id="SSF50249">
    <property type="entry name" value="Nucleic acid-binding proteins"/>
    <property type="match status" value="1"/>
</dbReference>
<dbReference type="CDD" id="cd04453">
    <property type="entry name" value="S1_RNase_E"/>
    <property type="match status" value="1"/>
</dbReference>
<dbReference type="GO" id="GO:0006364">
    <property type="term" value="P:rRNA processing"/>
    <property type="evidence" value="ECO:0007669"/>
    <property type="project" value="TreeGrafter"/>
</dbReference>
<dbReference type="AlphaFoldDB" id="A0A9D1CRL5"/>
<name>A0A9D1CRL5_9FIRM</name>
<dbReference type="InterPro" id="IPR004659">
    <property type="entry name" value="RNase_E/G"/>
</dbReference>
<accession>A0A9D1CRL5</accession>
<dbReference type="PANTHER" id="PTHR30001:SF1">
    <property type="entry name" value="RIBONUCLEASE E_G-LIKE PROTEIN, CHLOROPLASTIC"/>
    <property type="match status" value="1"/>
</dbReference>
<dbReference type="GO" id="GO:0003723">
    <property type="term" value="F:RNA binding"/>
    <property type="evidence" value="ECO:0007669"/>
    <property type="project" value="UniProtKB-KW"/>
</dbReference>
<dbReference type="GO" id="GO:0046872">
    <property type="term" value="F:metal ion binding"/>
    <property type="evidence" value="ECO:0007669"/>
    <property type="project" value="UniProtKB-KW"/>
</dbReference>
<evidence type="ECO:0000256" key="3">
    <source>
        <dbReference type="ARBA" id="ARBA00022723"/>
    </source>
</evidence>
<protein>
    <submittedName>
        <fullName evidence="10">Ribonuclease E/G</fullName>
    </submittedName>
</protein>
<dbReference type="GO" id="GO:0004519">
    <property type="term" value="F:endonuclease activity"/>
    <property type="evidence" value="ECO:0007669"/>
    <property type="project" value="UniProtKB-KW"/>
</dbReference>
<keyword evidence="6" id="KW-0460">Magnesium</keyword>
<reference evidence="10" key="1">
    <citation type="submission" date="2020-10" db="EMBL/GenBank/DDBJ databases">
        <authorList>
            <person name="Gilroy R."/>
        </authorList>
    </citation>
    <scope>NUCLEOTIDE SEQUENCE</scope>
    <source>
        <strain evidence="10">ChiSxjej2B14-6234</strain>
    </source>
</reference>
<keyword evidence="7" id="KW-0694">RNA-binding</keyword>
<dbReference type="GO" id="GO:0016787">
    <property type="term" value="F:hydrolase activity"/>
    <property type="evidence" value="ECO:0007669"/>
    <property type="project" value="UniProtKB-KW"/>
</dbReference>
<evidence type="ECO:0000256" key="6">
    <source>
        <dbReference type="ARBA" id="ARBA00022842"/>
    </source>
</evidence>
<proteinExistence type="predicted"/>
<sequence>MRRELYLELGPDLSRLAAVEDGLLCEYAQERAGERKQTGSIYKGRVQRVLSGMQAAFVDVGLEKNAFLPVHAGEVRAGDELLVQVEADPPGGTKGLRLTRRIALPGRLCVLSPGEAGVRVSRKLPEAERARLLESCRDACPEGCALVLRTQAAQADAREIEEEARLLAQRWREIERAYAMRGAPGLVWQEEGLFSRMLRDLLTPETVRVCVQGAAQALPAWVPEGVVQRVADGMPLFDLAGIEQKLERALERRVWLDCGGYLVIDCCEALTVIDVNSGKCTGRTDLEETALKVNLEAAREAVRQLRLRDIGGIVVIDFIDMKDGAHNAALLEALREAAAADRAKVHIVDMTPLGLVELTRKRLASPLHEQLERPCPVCGGSGRVPGVEETARRALLQARRRAAGGSEAALLVRVHPSAQEALCALHAPAGCAVYALADARMRPGTFALTALCTGEALPAEAIPLPSLNRKE</sequence>
<evidence type="ECO:0000256" key="1">
    <source>
        <dbReference type="ARBA" id="ARBA00001946"/>
    </source>
</evidence>
<comment type="cofactor">
    <cofactor evidence="1">
        <name>Mg(2+)</name>
        <dbReference type="ChEBI" id="CHEBI:18420"/>
    </cofactor>
</comment>
<keyword evidence="3" id="KW-0479">Metal-binding</keyword>
<evidence type="ECO:0000256" key="7">
    <source>
        <dbReference type="ARBA" id="ARBA00022884"/>
    </source>
</evidence>
<reference evidence="10" key="2">
    <citation type="journal article" date="2021" name="PeerJ">
        <title>Extensive microbial diversity within the chicken gut microbiome revealed by metagenomics and culture.</title>
        <authorList>
            <person name="Gilroy R."/>
            <person name="Ravi A."/>
            <person name="Getino M."/>
            <person name="Pursley I."/>
            <person name="Horton D.L."/>
            <person name="Alikhan N.F."/>
            <person name="Baker D."/>
            <person name="Gharbi K."/>
            <person name="Hall N."/>
            <person name="Watson M."/>
            <person name="Adriaenssens E.M."/>
            <person name="Foster-Nyarko E."/>
            <person name="Jarju S."/>
            <person name="Secka A."/>
            <person name="Antonio M."/>
            <person name="Oren A."/>
            <person name="Chaudhuri R.R."/>
            <person name="La Ragione R."/>
            <person name="Hildebrand F."/>
            <person name="Pallen M.J."/>
        </authorList>
    </citation>
    <scope>NUCLEOTIDE SEQUENCE</scope>
    <source>
        <strain evidence="10">ChiSxjej2B14-6234</strain>
    </source>
</reference>
<dbReference type="EMBL" id="DVFJ01000015">
    <property type="protein sequence ID" value="HIQ71629.1"/>
    <property type="molecule type" value="Genomic_DNA"/>
</dbReference>
<evidence type="ECO:0000313" key="11">
    <source>
        <dbReference type="Proteomes" id="UP000886887"/>
    </source>
</evidence>
<dbReference type="Proteomes" id="UP000886887">
    <property type="component" value="Unassembled WGS sequence"/>
</dbReference>
<evidence type="ECO:0000256" key="2">
    <source>
        <dbReference type="ARBA" id="ARBA00022722"/>
    </source>
</evidence>
<evidence type="ECO:0000256" key="8">
    <source>
        <dbReference type="SAM" id="Coils"/>
    </source>
</evidence>
<evidence type="ECO:0000256" key="5">
    <source>
        <dbReference type="ARBA" id="ARBA00022801"/>
    </source>
</evidence>
<feature type="coiled-coil region" evidence="8">
    <location>
        <begin position="150"/>
        <end position="177"/>
    </location>
</feature>
<comment type="caution">
    <text evidence="10">The sequence shown here is derived from an EMBL/GenBank/DDBJ whole genome shotgun (WGS) entry which is preliminary data.</text>
</comment>
<evidence type="ECO:0000313" key="10">
    <source>
        <dbReference type="EMBL" id="HIQ71629.1"/>
    </source>
</evidence>
<feature type="domain" description="RNA-binding protein AU-1/Ribonuclease E/G" evidence="9">
    <location>
        <begin position="104"/>
        <end position="362"/>
    </location>
</feature>